<dbReference type="Gene3D" id="3.40.50.300">
    <property type="entry name" value="P-loop containing nucleotide triphosphate hydrolases"/>
    <property type="match status" value="1"/>
</dbReference>
<dbReference type="SUPFAM" id="SSF52540">
    <property type="entry name" value="P-loop containing nucleoside triphosphate hydrolases"/>
    <property type="match status" value="1"/>
</dbReference>
<gene>
    <name evidence="4" type="ORF">S01H1_69655</name>
</gene>
<keyword evidence="2" id="KW-0067">ATP-binding</keyword>
<dbReference type="EMBL" id="BARS01046260">
    <property type="protein sequence ID" value="GAG28582.1"/>
    <property type="molecule type" value="Genomic_DNA"/>
</dbReference>
<protein>
    <recommendedName>
        <fullName evidence="3">Bacterial type II secretion system protein E domain-containing protein</fullName>
    </recommendedName>
</protein>
<proteinExistence type="predicted"/>
<dbReference type="InterPro" id="IPR027417">
    <property type="entry name" value="P-loop_NTPase"/>
</dbReference>
<feature type="domain" description="Bacterial type II secretion system protein E" evidence="3">
    <location>
        <begin position="2"/>
        <end position="123"/>
    </location>
</feature>
<evidence type="ECO:0000313" key="4">
    <source>
        <dbReference type="EMBL" id="GAG28582.1"/>
    </source>
</evidence>
<organism evidence="4">
    <name type="scientific">marine sediment metagenome</name>
    <dbReference type="NCBI Taxonomy" id="412755"/>
    <lineage>
        <taxon>unclassified sequences</taxon>
        <taxon>metagenomes</taxon>
        <taxon>ecological metagenomes</taxon>
    </lineage>
</organism>
<keyword evidence="1" id="KW-0547">Nucleotide-binding</keyword>
<dbReference type="InterPro" id="IPR001482">
    <property type="entry name" value="T2SS/T4SS_dom"/>
</dbReference>
<evidence type="ECO:0000256" key="2">
    <source>
        <dbReference type="ARBA" id="ARBA00022840"/>
    </source>
</evidence>
<accession>X0WZG5</accession>
<feature type="non-terminal residue" evidence="4">
    <location>
        <position position="1"/>
    </location>
</feature>
<dbReference type="PANTHER" id="PTHR30258:SF1">
    <property type="entry name" value="PROTEIN TRANSPORT PROTEIN HOFB HOMOLOG"/>
    <property type="match status" value="1"/>
</dbReference>
<dbReference type="PANTHER" id="PTHR30258">
    <property type="entry name" value="TYPE II SECRETION SYSTEM PROTEIN GSPE-RELATED"/>
    <property type="match status" value="1"/>
</dbReference>
<dbReference type="GO" id="GO:0005524">
    <property type="term" value="F:ATP binding"/>
    <property type="evidence" value="ECO:0007669"/>
    <property type="project" value="UniProtKB-KW"/>
</dbReference>
<dbReference type="GO" id="GO:0016887">
    <property type="term" value="F:ATP hydrolysis activity"/>
    <property type="evidence" value="ECO:0007669"/>
    <property type="project" value="TreeGrafter"/>
</dbReference>
<comment type="caution">
    <text evidence="4">The sequence shown here is derived from an EMBL/GenBank/DDBJ whole genome shotgun (WGS) entry which is preliminary data.</text>
</comment>
<name>X0WZG5_9ZZZZ</name>
<dbReference type="GO" id="GO:0005886">
    <property type="term" value="C:plasma membrane"/>
    <property type="evidence" value="ECO:0007669"/>
    <property type="project" value="TreeGrafter"/>
</dbReference>
<dbReference type="AlphaFoldDB" id="X0WZG5"/>
<evidence type="ECO:0000259" key="3">
    <source>
        <dbReference type="Pfam" id="PF00437"/>
    </source>
</evidence>
<dbReference type="Pfam" id="PF00437">
    <property type="entry name" value="T2SSE"/>
    <property type="match status" value="1"/>
</dbReference>
<sequence length="129" mass="13830">YLLASSLNLIIAQRLVRKICEHCKEPITLSKEVLERLGIDPKQAKDSVFYRGKGCTVCGGAGCLGRLPIFEFLAVDDDIREMIIVGSSEAQIREASRQKGYGGLLESGVSKALAGLTTAEEVIGVAFTG</sequence>
<evidence type="ECO:0000256" key="1">
    <source>
        <dbReference type="ARBA" id="ARBA00022741"/>
    </source>
</evidence>
<reference evidence="4" key="1">
    <citation type="journal article" date="2014" name="Front. Microbiol.">
        <title>High frequency of phylogenetically diverse reductive dehalogenase-homologous genes in deep subseafloor sedimentary metagenomes.</title>
        <authorList>
            <person name="Kawai M."/>
            <person name="Futagami T."/>
            <person name="Toyoda A."/>
            <person name="Takaki Y."/>
            <person name="Nishi S."/>
            <person name="Hori S."/>
            <person name="Arai W."/>
            <person name="Tsubouchi T."/>
            <person name="Morono Y."/>
            <person name="Uchiyama I."/>
            <person name="Ito T."/>
            <person name="Fujiyama A."/>
            <person name="Inagaki F."/>
            <person name="Takami H."/>
        </authorList>
    </citation>
    <scope>NUCLEOTIDE SEQUENCE</scope>
    <source>
        <strain evidence="4">Expedition CK06-06</strain>
    </source>
</reference>